<dbReference type="EMBL" id="CAJNDS010000857">
    <property type="protein sequence ID" value="CAE7237759.1"/>
    <property type="molecule type" value="Genomic_DNA"/>
</dbReference>
<dbReference type="OrthoDB" id="411251at2759"/>
<dbReference type="AlphaFoldDB" id="A0A812L2B7"/>
<keyword evidence="3" id="KW-1185">Reference proteome</keyword>
<dbReference type="InterPro" id="IPR000014">
    <property type="entry name" value="PAS"/>
</dbReference>
<protein>
    <recommendedName>
        <fullName evidence="1">PAS domain-containing protein</fullName>
    </recommendedName>
</protein>
<comment type="caution">
    <text evidence="2">The sequence shown here is derived from an EMBL/GenBank/DDBJ whole genome shotgun (WGS) entry which is preliminary data.</text>
</comment>
<gene>
    <name evidence="2" type="ORF">SNAT2548_LOCUS10375</name>
</gene>
<reference evidence="2" key="1">
    <citation type="submission" date="2021-02" db="EMBL/GenBank/DDBJ databases">
        <authorList>
            <person name="Dougan E. K."/>
            <person name="Rhodes N."/>
            <person name="Thang M."/>
            <person name="Chan C."/>
        </authorList>
    </citation>
    <scope>NUCLEOTIDE SEQUENCE</scope>
</reference>
<accession>A0A812L2B7</accession>
<dbReference type="PROSITE" id="PS50112">
    <property type="entry name" value="PAS"/>
    <property type="match status" value="1"/>
</dbReference>
<name>A0A812L2B7_9DINO</name>
<evidence type="ECO:0000313" key="2">
    <source>
        <dbReference type="EMBL" id="CAE7237759.1"/>
    </source>
</evidence>
<dbReference type="Gene3D" id="3.30.450.20">
    <property type="entry name" value="PAS domain"/>
    <property type="match status" value="1"/>
</dbReference>
<dbReference type="SUPFAM" id="SSF55785">
    <property type="entry name" value="PYP-like sensor domain (PAS domain)"/>
    <property type="match status" value="1"/>
</dbReference>
<evidence type="ECO:0000259" key="1">
    <source>
        <dbReference type="PROSITE" id="PS50112"/>
    </source>
</evidence>
<organism evidence="2 3">
    <name type="scientific">Symbiodinium natans</name>
    <dbReference type="NCBI Taxonomy" id="878477"/>
    <lineage>
        <taxon>Eukaryota</taxon>
        <taxon>Sar</taxon>
        <taxon>Alveolata</taxon>
        <taxon>Dinophyceae</taxon>
        <taxon>Suessiales</taxon>
        <taxon>Symbiodiniaceae</taxon>
        <taxon>Symbiodinium</taxon>
    </lineage>
</organism>
<dbReference type="CDD" id="cd00130">
    <property type="entry name" value="PAS"/>
    <property type="match status" value="1"/>
</dbReference>
<proteinExistence type="predicted"/>
<dbReference type="NCBIfam" id="TIGR00229">
    <property type="entry name" value="sensory_box"/>
    <property type="match status" value="1"/>
</dbReference>
<evidence type="ECO:0000313" key="3">
    <source>
        <dbReference type="Proteomes" id="UP000604046"/>
    </source>
</evidence>
<sequence length="236" mass="25692">MDMHRHRQATDMMFTLLAGTPAMRVYGKQLLHPATRTFGCAANMLPSYPAANPQLLKKIGFKGSPDQDASRLLAGIPVDRYSGGDPSLGEKCAAEDLIKTLPPGVAVAALALNHPSVERMGLINASPSFEELFGYHRQELLGKNALRLLCDGRVDPALELQLELVSSSLRPHLSGALPVTLRRKTGELVDSLVMITRLKSSPDVLLMLYVDRMSTPNAEDRLLAQAKALDRAQSQL</sequence>
<dbReference type="Proteomes" id="UP000604046">
    <property type="component" value="Unassembled WGS sequence"/>
</dbReference>
<dbReference type="InterPro" id="IPR035965">
    <property type="entry name" value="PAS-like_dom_sf"/>
</dbReference>
<dbReference type="Pfam" id="PF13426">
    <property type="entry name" value="PAS_9"/>
    <property type="match status" value="1"/>
</dbReference>
<feature type="domain" description="PAS" evidence="1">
    <location>
        <begin position="122"/>
        <end position="146"/>
    </location>
</feature>